<name>T2M7H1_HYDVU</name>
<dbReference type="EC" id="5.2.1.8" evidence="2 5"/>
<dbReference type="InterPro" id="IPR046357">
    <property type="entry name" value="PPIase_dom_sf"/>
</dbReference>
<dbReference type="PROSITE" id="PS50059">
    <property type="entry name" value="FKBP_PPIASE"/>
    <property type="match status" value="2"/>
</dbReference>
<comment type="catalytic activity">
    <reaction evidence="1 5">
        <text>[protein]-peptidylproline (omega=180) = [protein]-peptidylproline (omega=0)</text>
        <dbReference type="Rhea" id="RHEA:16237"/>
        <dbReference type="Rhea" id="RHEA-COMP:10747"/>
        <dbReference type="Rhea" id="RHEA-COMP:10748"/>
        <dbReference type="ChEBI" id="CHEBI:83833"/>
        <dbReference type="ChEBI" id="CHEBI:83834"/>
        <dbReference type="EC" id="5.2.1.8"/>
    </reaction>
</comment>
<evidence type="ECO:0000313" key="7">
    <source>
        <dbReference type="EMBL" id="CDG68218.1"/>
    </source>
</evidence>
<dbReference type="Pfam" id="PF00254">
    <property type="entry name" value="FKBP_C"/>
    <property type="match status" value="2"/>
</dbReference>
<feature type="non-terminal residue" evidence="7">
    <location>
        <position position="1"/>
    </location>
</feature>
<protein>
    <recommendedName>
        <fullName evidence="2 5">peptidylprolyl isomerase</fullName>
        <ecNumber evidence="2 5">5.2.1.8</ecNumber>
    </recommendedName>
</protein>
<dbReference type="AlphaFoldDB" id="T2M7H1"/>
<feature type="domain" description="PPIase FKBP-type" evidence="6">
    <location>
        <begin position="173"/>
        <end position="256"/>
    </location>
</feature>
<keyword evidence="4 5" id="KW-0413">Isomerase</keyword>
<dbReference type="Gene3D" id="3.10.50.40">
    <property type="match status" value="2"/>
</dbReference>
<dbReference type="PANTHER" id="PTHR45779:SF7">
    <property type="entry name" value="PEPTIDYLPROLYL ISOMERASE"/>
    <property type="match status" value="1"/>
</dbReference>
<dbReference type="SUPFAM" id="SSF54534">
    <property type="entry name" value="FKBP-like"/>
    <property type="match status" value="2"/>
</dbReference>
<evidence type="ECO:0000256" key="2">
    <source>
        <dbReference type="ARBA" id="ARBA00013194"/>
    </source>
</evidence>
<feature type="domain" description="PPIase FKBP-type" evidence="6">
    <location>
        <begin position="298"/>
        <end position="381"/>
    </location>
</feature>
<dbReference type="InterPro" id="IPR001179">
    <property type="entry name" value="PPIase_FKBP_dom"/>
</dbReference>
<dbReference type="PANTHER" id="PTHR45779">
    <property type="entry name" value="PEPTIDYLPROLYL ISOMERASE"/>
    <property type="match status" value="1"/>
</dbReference>
<organism evidence="7">
    <name type="scientific">Hydra vulgaris</name>
    <name type="common">Hydra</name>
    <name type="synonym">Hydra attenuata</name>
    <dbReference type="NCBI Taxonomy" id="6087"/>
    <lineage>
        <taxon>Eukaryota</taxon>
        <taxon>Metazoa</taxon>
        <taxon>Cnidaria</taxon>
        <taxon>Hydrozoa</taxon>
        <taxon>Hydroidolina</taxon>
        <taxon>Anthoathecata</taxon>
        <taxon>Aplanulata</taxon>
        <taxon>Hydridae</taxon>
        <taxon>Hydra</taxon>
    </lineage>
</organism>
<evidence type="ECO:0000259" key="6">
    <source>
        <dbReference type="PROSITE" id="PS50059"/>
    </source>
</evidence>
<reference evidence="7" key="1">
    <citation type="journal article" date="2013" name="Genome Biol. Evol.">
        <title>Punctuated emergences of genetic and phenotypic innovations in eumetazoan, bilaterian, euteleostome, and hominidae ancestors.</title>
        <authorList>
            <person name="Wenger Y."/>
            <person name="Galliot B."/>
        </authorList>
    </citation>
    <scope>NUCLEOTIDE SEQUENCE</scope>
    <source>
        <tissue evidence="7">Whole animals</tissue>
    </source>
</reference>
<evidence type="ECO:0000256" key="4">
    <source>
        <dbReference type="ARBA" id="ARBA00023235"/>
    </source>
</evidence>
<dbReference type="GO" id="GO:0003755">
    <property type="term" value="F:peptidyl-prolyl cis-trans isomerase activity"/>
    <property type="evidence" value="ECO:0007669"/>
    <property type="project" value="UniProtKB-KW"/>
</dbReference>
<keyword evidence="3 5" id="KW-0697">Rotamase</keyword>
<accession>T2M7H1</accession>
<evidence type="ECO:0000256" key="1">
    <source>
        <dbReference type="ARBA" id="ARBA00000971"/>
    </source>
</evidence>
<dbReference type="OrthoDB" id="77911at2759"/>
<evidence type="ECO:0000256" key="5">
    <source>
        <dbReference type="PROSITE-ProRule" id="PRU00277"/>
    </source>
</evidence>
<gene>
    <name evidence="7" type="primary">FKBP10</name>
</gene>
<evidence type="ECO:0000256" key="3">
    <source>
        <dbReference type="ARBA" id="ARBA00023110"/>
    </source>
</evidence>
<dbReference type="InterPro" id="IPR044609">
    <property type="entry name" value="FKBP2/11"/>
</dbReference>
<sequence length="389" mass="43708">MVPFMSTILGDIIEDLLSRFILKDVLKKCDALYQLLQLDLNDKNIRKPPADFDIGFASRLKLDQANLSSTDCRVVAFKSEAGEFLAVLLEHIFDKSPLKFSIVRSVISVNPIEMANDSKRKMEMKYIAFYLTVGVVICEYEGLDPTGGVSAQNKLKIVDLFKVEDCGMQSQQDDVIHWNYKGMLLDGHVFDSGKFKATLGHFHVITGVDKGMRGLCVGDKRRMIIHSDWAYGDKGIPGTIPPKATLIFDVELTSIERNGKIENLEDKMKKPPVVSKDNKLKIEITHEAKECPLRSQQDDKIEWYYKGTFLDGTEFHSGMFTATLGHGHVITGVDQGMRGMCVGDKRRLIIHSDWAYGDEGRPGTIPPKATLVFDVEMKNIVRTSTKNEL</sequence>
<dbReference type="EMBL" id="HAAD01001986">
    <property type="protein sequence ID" value="CDG68218.1"/>
    <property type="molecule type" value="mRNA"/>
</dbReference>
<dbReference type="GO" id="GO:0005783">
    <property type="term" value="C:endoplasmic reticulum"/>
    <property type="evidence" value="ECO:0007669"/>
    <property type="project" value="TreeGrafter"/>
</dbReference>
<proteinExistence type="evidence at transcript level"/>